<protein>
    <submittedName>
        <fullName evidence="1">Uncharacterized protein</fullName>
    </submittedName>
</protein>
<dbReference type="Proteomes" id="UP001375382">
    <property type="component" value="Unassembled WGS sequence"/>
</dbReference>
<sequence>MGKNTSLLASIISVIVSMLKHPYALIAFIGISAIFAVKWLKQPLDAEITEALMSVDGAQMMMDMSSNGYTLEACIDEQKIHLYSLELDRHKDKNRISLLEPDHIITEFGLTKAELLNYSNNGMMVCTLQHYVSISKVSVSLVEAAVVPIRLTFPYEMLKRIISEDDTSTHQCSDFVNTIAMACPKLTASYVSKKKKL</sequence>
<dbReference type="RefSeq" id="WP_335736423.1">
    <property type="nucleotide sequence ID" value="NZ_JALAAR010000010.1"/>
</dbReference>
<accession>A0ABU8C879</accession>
<keyword evidence="2" id="KW-1185">Reference proteome</keyword>
<proteinExistence type="predicted"/>
<dbReference type="EMBL" id="JALAAR010000010">
    <property type="protein sequence ID" value="MEH8018014.1"/>
    <property type="molecule type" value="Genomic_DNA"/>
</dbReference>
<name>A0ABU8C879_9GAMM</name>
<organism evidence="1 2">
    <name type="scientific">Rheinheimera muenzenbergensis</name>
    <dbReference type="NCBI Taxonomy" id="1193628"/>
    <lineage>
        <taxon>Bacteria</taxon>
        <taxon>Pseudomonadati</taxon>
        <taxon>Pseudomonadota</taxon>
        <taxon>Gammaproteobacteria</taxon>
        <taxon>Chromatiales</taxon>
        <taxon>Chromatiaceae</taxon>
        <taxon>Rheinheimera</taxon>
    </lineage>
</organism>
<evidence type="ECO:0000313" key="1">
    <source>
        <dbReference type="EMBL" id="MEH8018014.1"/>
    </source>
</evidence>
<evidence type="ECO:0000313" key="2">
    <source>
        <dbReference type="Proteomes" id="UP001375382"/>
    </source>
</evidence>
<gene>
    <name evidence="1" type="ORF">MN202_12270</name>
</gene>
<reference evidence="1 2" key="1">
    <citation type="journal article" date="2023" name="Ecotoxicol. Environ. Saf.">
        <title>Mercury remediation potential of mercury-resistant strain Rheinheimera metallidurans sp. nov. isolated from a municipal waste dumping site.</title>
        <authorList>
            <person name="Yadav V."/>
            <person name="Manjhi A."/>
            <person name="Vadakedath N."/>
        </authorList>
    </citation>
    <scope>NUCLEOTIDE SEQUENCE [LARGE SCALE GENOMIC DNA]</scope>
    <source>
        <strain evidence="1 2">E-49</strain>
    </source>
</reference>
<comment type="caution">
    <text evidence="1">The sequence shown here is derived from an EMBL/GenBank/DDBJ whole genome shotgun (WGS) entry which is preliminary data.</text>
</comment>